<dbReference type="Proteomes" id="UP000002051">
    <property type="component" value="Unassembled WGS sequence"/>
</dbReference>
<gene>
    <name evidence="2" type="ORF">MTR_0026s0220</name>
</gene>
<dbReference type="EMBL" id="KL402751">
    <property type="protein sequence ID" value="KEH17289.1"/>
    <property type="molecule type" value="Genomic_DNA"/>
</dbReference>
<name>A0A072TIB5_MEDTR</name>
<accession>A0A072TIB5</accession>
<organism evidence="2 4">
    <name type="scientific">Medicago truncatula</name>
    <name type="common">Barrel medic</name>
    <name type="synonym">Medicago tribuloides</name>
    <dbReference type="NCBI Taxonomy" id="3880"/>
    <lineage>
        <taxon>Eukaryota</taxon>
        <taxon>Viridiplantae</taxon>
        <taxon>Streptophyta</taxon>
        <taxon>Embryophyta</taxon>
        <taxon>Tracheophyta</taxon>
        <taxon>Spermatophyta</taxon>
        <taxon>Magnoliopsida</taxon>
        <taxon>eudicotyledons</taxon>
        <taxon>Gunneridae</taxon>
        <taxon>Pentapetalae</taxon>
        <taxon>rosids</taxon>
        <taxon>fabids</taxon>
        <taxon>Fabales</taxon>
        <taxon>Fabaceae</taxon>
        <taxon>Papilionoideae</taxon>
        <taxon>50 kb inversion clade</taxon>
        <taxon>NPAAA clade</taxon>
        <taxon>Hologalegina</taxon>
        <taxon>IRL clade</taxon>
        <taxon>Trifolieae</taxon>
        <taxon>Medicago</taxon>
    </lineage>
</organism>
<keyword evidence="1 2" id="KW-0812">Transmembrane</keyword>
<dbReference type="HOGENOM" id="CLU_3017353_0_0_1"/>
<keyword evidence="1" id="KW-1133">Transmembrane helix</keyword>
<feature type="transmembrane region" description="Helical" evidence="1">
    <location>
        <begin position="32"/>
        <end position="53"/>
    </location>
</feature>
<evidence type="ECO:0000256" key="1">
    <source>
        <dbReference type="SAM" id="Phobius"/>
    </source>
</evidence>
<proteinExistence type="predicted"/>
<evidence type="ECO:0000313" key="2">
    <source>
        <dbReference type="EMBL" id="KEH17289.1"/>
    </source>
</evidence>
<dbReference type="AlphaFoldDB" id="A0A072TIB5"/>
<reference evidence="2 4" key="1">
    <citation type="journal article" date="2011" name="Nature">
        <title>The Medicago genome provides insight into the evolution of rhizobial symbioses.</title>
        <authorList>
            <person name="Young N.D."/>
            <person name="Debelle F."/>
            <person name="Oldroyd G.E."/>
            <person name="Geurts R."/>
            <person name="Cannon S.B."/>
            <person name="Udvardi M.K."/>
            <person name="Benedito V.A."/>
            <person name="Mayer K.F."/>
            <person name="Gouzy J."/>
            <person name="Schoof H."/>
            <person name="Van de Peer Y."/>
            <person name="Proost S."/>
            <person name="Cook D.R."/>
            <person name="Meyers B.C."/>
            <person name="Spannagl M."/>
            <person name="Cheung F."/>
            <person name="De Mita S."/>
            <person name="Krishnakumar V."/>
            <person name="Gundlach H."/>
            <person name="Zhou S."/>
            <person name="Mudge J."/>
            <person name="Bharti A.K."/>
            <person name="Murray J.D."/>
            <person name="Naoumkina M.A."/>
            <person name="Rosen B."/>
            <person name="Silverstein K.A."/>
            <person name="Tang H."/>
            <person name="Rombauts S."/>
            <person name="Zhao P.X."/>
            <person name="Zhou P."/>
            <person name="Barbe V."/>
            <person name="Bardou P."/>
            <person name="Bechner M."/>
            <person name="Bellec A."/>
            <person name="Berger A."/>
            <person name="Berges H."/>
            <person name="Bidwell S."/>
            <person name="Bisseling T."/>
            <person name="Choisne N."/>
            <person name="Couloux A."/>
            <person name="Denny R."/>
            <person name="Deshpande S."/>
            <person name="Dai X."/>
            <person name="Doyle J.J."/>
            <person name="Dudez A.M."/>
            <person name="Farmer A.D."/>
            <person name="Fouteau S."/>
            <person name="Franken C."/>
            <person name="Gibelin C."/>
            <person name="Gish J."/>
            <person name="Goldstein S."/>
            <person name="Gonzalez A.J."/>
            <person name="Green P.J."/>
            <person name="Hallab A."/>
            <person name="Hartog M."/>
            <person name="Hua A."/>
            <person name="Humphray S.J."/>
            <person name="Jeong D.H."/>
            <person name="Jing Y."/>
            <person name="Jocker A."/>
            <person name="Kenton S.M."/>
            <person name="Kim D.J."/>
            <person name="Klee K."/>
            <person name="Lai H."/>
            <person name="Lang C."/>
            <person name="Lin S."/>
            <person name="Macmil S.L."/>
            <person name="Magdelenat G."/>
            <person name="Matthews L."/>
            <person name="McCorrison J."/>
            <person name="Monaghan E.L."/>
            <person name="Mun J.H."/>
            <person name="Najar F.Z."/>
            <person name="Nicholson C."/>
            <person name="Noirot C."/>
            <person name="O'Bleness M."/>
            <person name="Paule C.R."/>
            <person name="Poulain J."/>
            <person name="Prion F."/>
            <person name="Qin B."/>
            <person name="Qu C."/>
            <person name="Retzel E.F."/>
            <person name="Riddle C."/>
            <person name="Sallet E."/>
            <person name="Samain S."/>
            <person name="Samson N."/>
            <person name="Sanders I."/>
            <person name="Saurat O."/>
            <person name="Scarpelli C."/>
            <person name="Schiex T."/>
            <person name="Segurens B."/>
            <person name="Severin A.J."/>
            <person name="Sherrier D.J."/>
            <person name="Shi R."/>
            <person name="Sims S."/>
            <person name="Singer S.R."/>
            <person name="Sinharoy S."/>
            <person name="Sterck L."/>
            <person name="Viollet A."/>
            <person name="Wang B.B."/>
            <person name="Wang K."/>
            <person name="Wang M."/>
            <person name="Wang X."/>
            <person name="Warfsmann J."/>
            <person name="Weissenbach J."/>
            <person name="White D.D."/>
            <person name="White J.D."/>
            <person name="Wiley G.B."/>
            <person name="Wincker P."/>
            <person name="Xing Y."/>
            <person name="Yang L."/>
            <person name="Yao Z."/>
            <person name="Ying F."/>
            <person name="Zhai J."/>
            <person name="Zhou L."/>
            <person name="Zuber A."/>
            <person name="Denarie J."/>
            <person name="Dixon R.A."/>
            <person name="May G.D."/>
            <person name="Schwartz D.C."/>
            <person name="Rogers J."/>
            <person name="Quetier F."/>
            <person name="Town C.D."/>
            <person name="Roe B.A."/>
        </authorList>
    </citation>
    <scope>NUCLEOTIDE SEQUENCE [LARGE SCALE GENOMIC DNA]</scope>
    <source>
        <strain evidence="2">A17</strain>
        <strain evidence="3 4">cv. Jemalong A17</strain>
    </source>
</reference>
<evidence type="ECO:0000313" key="4">
    <source>
        <dbReference type="Proteomes" id="UP000002051"/>
    </source>
</evidence>
<evidence type="ECO:0000313" key="3">
    <source>
        <dbReference type="EnsemblPlants" id="KEH17289"/>
    </source>
</evidence>
<dbReference type="EnsemblPlants" id="KEH17289">
    <property type="protein sequence ID" value="KEH17289"/>
    <property type="gene ID" value="MTR_0026s0220"/>
</dbReference>
<reference evidence="2 4" key="2">
    <citation type="journal article" date="2014" name="BMC Genomics">
        <title>An improved genome release (version Mt4.0) for the model legume Medicago truncatula.</title>
        <authorList>
            <person name="Tang H."/>
            <person name="Krishnakumar V."/>
            <person name="Bidwell S."/>
            <person name="Rosen B."/>
            <person name="Chan A."/>
            <person name="Zhou S."/>
            <person name="Gentzbittel L."/>
            <person name="Childs K.L."/>
            <person name="Yandell M."/>
            <person name="Gundlach H."/>
            <person name="Mayer K.F."/>
            <person name="Schwartz D.C."/>
            <person name="Town C.D."/>
        </authorList>
    </citation>
    <scope>GENOME REANNOTATION</scope>
    <source>
        <strain evidence="2">A17</strain>
        <strain evidence="3 4">cv. Jemalong A17</strain>
    </source>
</reference>
<sequence length="56" mass="5906">MTIGVRYWNMIVRALHAAHNCRGSRGSKGKKIVISAVLGDPTTLIAGVVGALMSRA</sequence>
<reference evidence="3" key="3">
    <citation type="submission" date="2015-06" db="UniProtKB">
        <authorList>
            <consortium name="EnsemblPlants"/>
        </authorList>
    </citation>
    <scope>IDENTIFICATION</scope>
    <source>
        <strain evidence="3">cv. Jemalong A17</strain>
    </source>
</reference>
<keyword evidence="4" id="KW-1185">Reference proteome</keyword>
<protein>
    <submittedName>
        <fullName evidence="2">Transmembrane protein, putative</fullName>
    </submittedName>
</protein>
<keyword evidence="1" id="KW-0472">Membrane</keyword>